<keyword evidence="3" id="KW-1185">Reference proteome</keyword>
<dbReference type="PANTHER" id="PTHR37543:SF1">
    <property type="entry name" value="CCCH ZINC FINGER DNA BINDING PROTEIN (AFU_ORTHOLOGUE AFUA_5G12760)"/>
    <property type="match status" value="1"/>
</dbReference>
<dbReference type="OrthoDB" id="3512845at2759"/>
<dbReference type="Proteomes" id="UP000799764">
    <property type="component" value="Unassembled WGS sequence"/>
</dbReference>
<evidence type="ECO:0000313" key="2">
    <source>
        <dbReference type="EMBL" id="KAF2439738.1"/>
    </source>
</evidence>
<accession>A0A9P4PAB1</accession>
<name>A0A9P4PAB1_9PLEO</name>
<evidence type="ECO:0000313" key="3">
    <source>
        <dbReference type="Proteomes" id="UP000799764"/>
    </source>
</evidence>
<dbReference type="AlphaFoldDB" id="A0A9P4PAB1"/>
<sequence length="334" mass="36821">MSGPQAQLESLRTGWNTCKIQDDQKHPLITLQHVDASVLIDGDFMMHGMDGGKRTASLLKQAVEKELRSSAPSNRVQVVVRVYANMKGLAKTYKDMDILPESASLDDFVRGFNMGDAMCDYVDAGNVFRQRRLCNATFQHDLADVHCQQILFGGTADTGYARLLGPLSEDEINRRRITLLEGTSRTGIILFRSTIAVSFGLNPPGNPSTDYATAAARAPSIPTSASATQQISDDPEKLMKAKMLLNKIGQRVDSPLKYSQQDFLSLKARKLCNSYHLLGTCPYLELYGNCRHIHAERLNNRQLMALQAVARQSPCPSGLDCSDLDSLLTGKLRA</sequence>
<protein>
    <recommendedName>
        <fullName evidence="1">DUF7923 domain-containing protein</fullName>
    </recommendedName>
</protein>
<reference evidence="2" key="1">
    <citation type="journal article" date="2020" name="Stud. Mycol.">
        <title>101 Dothideomycetes genomes: a test case for predicting lifestyles and emergence of pathogens.</title>
        <authorList>
            <person name="Haridas S."/>
            <person name="Albert R."/>
            <person name="Binder M."/>
            <person name="Bloem J."/>
            <person name="Labutti K."/>
            <person name="Salamov A."/>
            <person name="Andreopoulos B."/>
            <person name="Baker S."/>
            <person name="Barry K."/>
            <person name="Bills G."/>
            <person name="Bluhm B."/>
            <person name="Cannon C."/>
            <person name="Castanera R."/>
            <person name="Culley D."/>
            <person name="Daum C."/>
            <person name="Ezra D."/>
            <person name="Gonzalez J."/>
            <person name="Henrissat B."/>
            <person name="Kuo A."/>
            <person name="Liang C."/>
            <person name="Lipzen A."/>
            <person name="Lutzoni F."/>
            <person name="Magnuson J."/>
            <person name="Mondo S."/>
            <person name="Nolan M."/>
            <person name="Ohm R."/>
            <person name="Pangilinan J."/>
            <person name="Park H.-J."/>
            <person name="Ramirez L."/>
            <person name="Alfaro M."/>
            <person name="Sun H."/>
            <person name="Tritt A."/>
            <person name="Yoshinaga Y."/>
            <person name="Zwiers L.-H."/>
            <person name="Turgeon B."/>
            <person name="Goodwin S."/>
            <person name="Spatafora J."/>
            <person name="Crous P."/>
            <person name="Grigoriev I."/>
        </authorList>
    </citation>
    <scope>NUCLEOTIDE SEQUENCE</scope>
    <source>
        <strain evidence="2">CBS 690.94</strain>
    </source>
</reference>
<feature type="domain" description="DUF7923" evidence="1">
    <location>
        <begin position="38"/>
        <end position="184"/>
    </location>
</feature>
<comment type="caution">
    <text evidence="2">The sequence shown here is derived from an EMBL/GenBank/DDBJ whole genome shotgun (WGS) entry which is preliminary data.</text>
</comment>
<dbReference type="EMBL" id="MU001508">
    <property type="protein sequence ID" value="KAF2439738.1"/>
    <property type="molecule type" value="Genomic_DNA"/>
</dbReference>
<dbReference type="Pfam" id="PF25540">
    <property type="entry name" value="DUF7923"/>
    <property type="match status" value="1"/>
</dbReference>
<organism evidence="2 3">
    <name type="scientific">Karstenula rhodostoma CBS 690.94</name>
    <dbReference type="NCBI Taxonomy" id="1392251"/>
    <lineage>
        <taxon>Eukaryota</taxon>
        <taxon>Fungi</taxon>
        <taxon>Dikarya</taxon>
        <taxon>Ascomycota</taxon>
        <taxon>Pezizomycotina</taxon>
        <taxon>Dothideomycetes</taxon>
        <taxon>Pleosporomycetidae</taxon>
        <taxon>Pleosporales</taxon>
        <taxon>Massarineae</taxon>
        <taxon>Didymosphaeriaceae</taxon>
        <taxon>Karstenula</taxon>
    </lineage>
</organism>
<evidence type="ECO:0000259" key="1">
    <source>
        <dbReference type="Pfam" id="PF25540"/>
    </source>
</evidence>
<dbReference type="PANTHER" id="PTHR37543">
    <property type="entry name" value="CCCH ZINC FINGER DNA BINDING PROTEIN (AFU_ORTHOLOGUE AFUA_5G12760)"/>
    <property type="match status" value="1"/>
</dbReference>
<dbReference type="InterPro" id="IPR057683">
    <property type="entry name" value="DUF7923"/>
</dbReference>
<proteinExistence type="predicted"/>
<gene>
    <name evidence="2" type="ORF">P171DRAFT_457605</name>
</gene>